<dbReference type="OrthoDB" id="10351480at2759"/>
<dbReference type="EMBL" id="GG745331">
    <property type="protein sequence ID" value="KNE57407.1"/>
    <property type="molecule type" value="Genomic_DNA"/>
</dbReference>
<organism evidence="3 4">
    <name type="scientific">Allomyces macrogynus (strain ATCC 38327)</name>
    <name type="common">Allomyces javanicus var. macrogynus</name>
    <dbReference type="NCBI Taxonomy" id="578462"/>
    <lineage>
        <taxon>Eukaryota</taxon>
        <taxon>Fungi</taxon>
        <taxon>Fungi incertae sedis</taxon>
        <taxon>Blastocladiomycota</taxon>
        <taxon>Blastocladiomycetes</taxon>
        <taxon>Blastocladiales</taxon>
        <taxon>Blastocladiaceae</taxon>
        <taxon>Allomyces</taxon>
    </lineage>
</organism>
<sequence length="345" mass="37021">MINGAPSTAPATASPTRTAAVANPPSPLHAIPGTSVQASAPVPTNDAAAVPSSPPRPPSPPAAHDDADDDHDYAMAEAVDAAVGDDDDGIDTTFKYHKVIQTDALAANMAVIEQENEDLRAALRAAYLEIERQRAVIDELRAHNELEDELVIAKEAVNISETARLQAAQEIRDLQHQVETLHESHDALAAENTHLRGELVSAGITPADMDDDDDASTTGSLAEAQYLLTVFTKLTKLHVSITDHGAVRCAQHLDDDGGIVVFELTPFTNSHHVDRRQTLTNNRRETLARAAQNDAFQFDPISAPDWCPPFKSLTFPQENAAELYRFLLTQINEAVAAASAAAGQQ</sequence>
<name>A0A0L0S4G9_ALLM3</name>
<feature type="compositionally biased region" description="Pro residues" evidence="2">
    <location>
        <begin position="52"/>
        <end position="61"/>
    </location>
</feature>
<evidence type="ECO:0000313" key="3">
    <source>
        <dbReference type="EMBL" id="KNE57407.1"/>
    </source>
</evidence>
<dbReference type="Proteomes" id="UP000054350">
    <property type="component" value="Unassembled WGS sequence"/>
</dbReference>
<keyword evidence="4" id="KW-1185">Reference proteome</keyword>
<feature type="coiled-coil region" evidence="1">
    <location>
        <begin position="164"/>
        <end position="191"/>
    </location>
</feature>
<gene>
    <name evidence="3" type="ORF">AMAG_03127</name>
</gene>
<dbReference type="AlphaFoldDB" id="A0A0L0S4G9"/>
<keyword evidence="1" id="KW-0175">Coiled coil</keyword>
<feature type="region of interest" description="Disordered" evidence="2">
    <location>
        <begin position="1"/>
        <end position="69"/>
    </location>
</feature>
<evidence type="ECO:0000256" key="2">
    <source>
        <dbReference type="SAM" id="MobiDB-lite"/>
    </source>
</evidence>
<dbReference type="VEuPathDB" id="FungiDB:AMAG_03127"/>
<feature type="coiled-coil region" evidence="1">
    <location>
        <begin position="102"/>
        <end position="129"/>
    </location>
</feature>
<proteinExistence type="predicted"/>
<accession>A0A0L0S4G9</accession>
<evidence type="ECO:0000313" key="4">
    <source>
        <dbReference type="Proteomes" id="UP000054350"/>
    </source>
</evidence>
<evidence type="ECO:0000256" key="1">
    <source>
        <dbReference type="SAM" id="Coils"/>
    </source>
</evidence>
<protein>
    <submittedName>
        <fullName evidence="3">Uncharacterized protein</fullName>
    </submittedName>
</protein>
<reference evidence="3 4" key="1">
    <citation type="submission" date="2009-11" db="EMBL/GenBank/DDBJ databases">
        <title>Annotation of Allomyces macrogynus ATCC 38327.</title>
        <authorList>
            <consortium name="The Broad Institute Genome Sequencing Platform"/>
            <person name="Russ C."/>
            <person name="Cuomo C."/>
            <person name="Burger G."/>
            <person name="Gray M.W."/>
            <person name="Holland P.W.H."/>
            <person name="King N."/>
            <person name="Lang F.B.F."/>
            <person name="Roger A.J."/>
            <person name="Ruiz-Trillo I."/>
            <person name="Young S.K."/>
            <person name="Zeng Q."/>
            <person name="Gargeya S."/>
            <person name="Fitzgerald M."/>
            <person name="Haas B."/>
            <person name="Abouelleil A."/>
            <person name="Alvarado L."/>
            <person name="Arachchi H.M."/>
            <person name="Berlin A."/>
            <person name="Chapman S.B."/>
            <person name="Gearin G."/>
            <person name="Goldberg J."/>
            <person name="Griggs A."/>
            <person name="Gujja S."/>
            <person name="Hansen M."/>
            <person name="Heiman D."/>
            <person name="Howarth C."/>
            <person name="Larimer J."/>
            <person name="Lui A."/>
            <person name="MacDonald P.J.P."/>
            <person name="McCowen C."/>
            <person name="Montmayeur A."/>
            <person name="Murphy C."/>
            <person name="Neiman D."/>
            <person name="Pearson M."/>
            <person name="Priest M."/>
            <person name="Roberts A."/>
            <person name="Saif S."/>
            <person name="Shea T."/>
            <person name="Sisk P."/>
            <person name="Stolte C."/>
            <person name="Sykes S."/>
            <person name="Wortman J."/>
            <person name="Nusbaum C."/>
            <person name="Birren B."/>
        </authorList>
    </citation>
    <scope>NUCLEOTIDE SEQUENCE [LARGE SCALE GENOMIC DNA]</scope>
    <source>
        <strain evidence="3 4">ATCC 38327</strain>
    </source>
</reference>
<feature type="compositionally biased region" description="Low complexity" evidence="2">
    <location>
        <begin position="1"/>
        <end position="22"/>
    </location>
</feature>
<reference evidence="4" key="2">
    <citation type="submission" date="2009-11" db="EMBL/GenBank/DDBJ databases">
        <title>The Genome Sequence of Allomyces macrogynus strain ATCC 38327.</title>
        <authorList>
            <consortium name="The Broad Institute Genome Sequencing Platform"/>
            <person name="Russ C."/>
            <person name="Cuomo C."/>
            <person name="Shea T."/>
            <person name="Young S.K."/>
            <person name="Zeng Q."/>
            <person name="Koehrsen M."/>
            <person name="Haas B."/>
            <person name="Borodovsky M."/>
            <person name="Guigo R."/>
            <person name="Alvarado L."/>
            <person name="Berlin A."/>
            <person name="Borenstein D."/>
            <person name="Chen Z."/>
            <person name="Engels R."/>
            <person name="Freedman E."/>
            <person name="Gellesch M."/>
            <person name="Goldberg J."/>
            <person name="Griggs A."/>
            <person name="Gujja S."/>
            <person name="Heiman D."/>
            <person name="Hepburn T."/>
            <person name="Howarth C."/>
            <person name="Jen D."/>
            <person name="Larson L."/>
            <person name="Lewis B."/>
            <person name="Mehta T."/>
            <person name="Park D."/>
            <person name="Pearson M."/>
            <person name="Roberts A."/>
            <person name="Saif S."/>
            <person name="Shenoy N."/>
            <person name="Sisk P."/>
            <person name="Stolte C."/>
            <person name="Sykes S."/>
            <person name="Walk T."/>
            <person name="White J."/>
            <person name="Yandava C."/>
            <person name="Burger G."/>
            <person name="Gray M.W."/>
            <person name="Holland P.W.H."/>
            <person name="King N."/>
            <person name="Lang F.B.F."/>
            <person name="Roger A.J."/>
            <person name="Ruiz-Trillo I."/>
            <person name="Lander E."/>
            <person name="Nusbaum C."/>
        </authorList>
    </citation>
    <scope>NUCLEOTIDE SEQUENCE [LARGE SCALE GENOMIC DNA]</scope>
    <source>
        <strain evidence="4">ATCC 38327</strain>
    </source>
</reference>